<dbReference type="Proteomes" id="UP000267096">
    <property type="component" value="Unassembled WGS sequence"/>
</dbReference>
<gene>
    <name evidence="1" type="ORF">ASIM_LOCUS9340</name>
</gene>
<evidence type="ECO:0000313" key="2">
    <source>
        <dbReference type="Proteomes" id="UP000267096"/>
    </source>
</evidence>
<dbReference type="PANTHER" id="PTHR45726:SF3">
    <property type="entry name" value="LEUKOTRIENE A-4 HYDROLASE"/>
    <property type="match status" value="1"/>
</dbReference>
<proteinExistence type="predicted"/>
<dbReference type="EMBL" id="UYRR01028221">
    <property type="protein sequence ID" value="VDK38740.1"/>
    <property type="molecule type" value="Genomic_DNA"/>
</dbReference>
<reference evidence="1 2" key="2">
    <citation type="submission" date="2018-11" db="EMBL/GenBank/DDBJ databases">
        <authorList>
            <consortium name="Pathogen Informatics"/>
        </authorList>
    </citation>
    <scope>NUCLEOTIDE SEQUENCE [LARGE SCALE GENOMIC DNA]</scope>
</reference>
<dbReference type="GO" id="GO:0005829">
    <property type="term" value="C:cytosol"/>
    <property type="evidence" value="ECO:0007669"/>
    <property type="project" value="TreeGrafter"/>
</dbReference>
<protein>
    <submittedName>
        <fullName evidence="3">DDE_Tnp_1_7 domain-containing protein</fullName>
    </submittedName>
</protein>
<sequence>MAAIRVGDVEKNKPRNGYDTYSYEQTIPIPSYLISFIVGVFESQDISDRIRVWAEPSMLAKAAYEFANVSSPIPDCSIELFTEFFIGILQRSQIHS</sequence>
<dbReference type="OrthoDB" id="79562at2759"/>
<keyword evidence="2" id="KW-1185">Reference proteome</keyword>
<dbReference type="InterPro" id="IPR042097">
    <property type="entry name" value="Aminopeptidase_N-like_N_sf"/>
</dbReference>
<evidence type="ECO:0000313" key="1">
    <source>
        <dbReference type="EMBL" id="VDK38740.1"/>
    </source>
</evidence>
<name>A0A0M3JPK8_ANISI</name>
<organism evidence="3">
    <name type="scientific">Anisakis simplex</name>
    <name type="common">Herring worm</name>
    <dbReference type="NCBI Taxonomy" id="6269"/>
    <lineage>
        <taxon>Eukaryota</taxon>
        <taxon>Metazoa</taxon>
        <taxon>Ecdysozoa</taxon>
        <taxon>Nematoda</taxon>
        <taxon>Chromadorea</taxon>
        <taxon>Rhabditida</taxon>
        <taxon>Spirurina</taxon>
        <taxon>Ascaridomorpha</taxon>
        <taxon>Ascaridoidea</taxon>
        <taxon>Anisakidae</taxon>
        <taxon>Anisakis</taxon>
        <taxon>Anisakis simplex complex</taxon>
    </lineage>
</organism>
<dbReference type="WBParaSite" id="ASIM_0000960601-mRNA-1">
    <property type="protein sequence ID" value="ASIM_0000960601-mRNA-1"/>
    <property type="gene ID" value="ASIM_0000960601"/>
</dbReference>
<dbReference type="PANTHER" id="PTHR45726">
    <property type="entry name" value="LEUKOTRIENE A-4 HYDROLASE"/>
    <property type="match status" value="1"/>
</dbReference>
<reference evidence="3" key="1">
    <citation type="submission" date="2017-02" db="UniProtKB">
        <authorList>
            <consortium name="WormBaseParasite"/>
        </authorList>
    </citation>
    <scope>IDENTIFICATION</scope>
</reference>
<dbReference type="InterPro" id="IPR034015">
    <property type="entry name" value="M1_LTA4H"/>
</dbReference>
<accession>A0A0M3JPK8</accession>
<evidence type="ECO:0000313" key="3">
    <source>
        <dbReference type="WBParaSite" id="ASIM_0000960601-mRNA-1"/>
    </source>
</evidence>
<dbReference type="SUPFAM" id="SSF63737">
    <property type="entry name" value="Leukotriene A4 hydrolase N-terminal domain"/>
    <property type="match status" value="1"/>
</dbReference>
<dbReference type="AlphaFoldDB" id="A0A0M3JPK8"/>
<dbReference type="Gene3D" id="3.30.2010.30">
    <property type="match status" value="1"/>
</dbReference>